<proteinExistence type="predicted"/>
<dbReference type="Proteomes" id="UP000308197">
    <property type="component" value="Unassembled WGS sequence"/>
</dbReference>
<reference evidence="2 3" key="1">
    <citation type="journal article" date="2019" name="Nat. Ecol. Evol.">
        <title>Megaphylogeny resolves global patterns of mushroom evolution.</title>
        <authorList>
            <person name="Varga T."/>
            <person name="Krizsan K."/>
            <person name="Foldi C."/>
            <person name="Dima B."/>
            <person name="Sanchez-Garcia M."/>
            <person name="Sanchez-Ramirez S."/>
            <person name="Szollosi G.J."/>
            <person name="Szarkandi J.G."/>
            <person name="Papp V."/>
            <person name="Albert L."/>
            <person name="Andreopoulos W."/>
            <person name="Angelini C."/>
            <person name="Antonin V."/>
            <person name="Barry K.W."/>
            <person name="Bougher N.L."/>
            <person name="Buchanan P."/>
            <person name="Buyck B."/>
            <person name="Bense V."/>
            <person name="Catcheside P."/>
            <person name="Chovatia M."/>
            <person name="Cooper J."/>
            <person name="Damon W."/>
            <person name="Desjardin D."/>
            <person name="Finy P."/>
            <person name="Geml J."/>
            <person name="Haridas S."/>
            <person name="Hughes K."/>
            <person name="Justo A."/>
            <person name="Karasinski D."/>
            <person name="Kautmanova I."/>
            <person name="Kiss B."/>
            <person name="Kocsube S."/>
            <person name="Kotiranta H."/>
            <person name="LaButti K.M."/>
            <person name="Lechner B.E."/>
            <person name="Liimatainen K."/>
            <person name="Lipzen A."/>
            <person name="Lukacs Z."/>
            <person name="Mihaltcheva S."/>
            <person name="Morgado L.N."/>
            <person name="Niskanen T."/>
            <person name="Noordeloos M.E."/>
            <person name="Ohm R.A."/>
            <person name="Ortiz-Santana B."/>
            <person name="Ovrebo C."/>
            <person name="Racz N."/>
            <person name="Riley R."/>
            <person name="Savchenko A."/>
            <person name="Shiryaev A."/>
            <person name="Soop K."/>
            <person name="Spirin V."/>
            <person name="Szebenyi C."/>
            <person name="Tomsovsky M."/>
            <person name="Tulloss R.E."/>
            <person name="Uehling J."/>
            <person name="Grigoriev I.V."/>
            <person name="Vagvolgyi C."/>
            <person name="Papp T."/>
            <person name="Martin F.M."/>
            <person name="Miettinen O."/>
            <person name="Hibbett D.S."/>
            <person name="Nagy L.G."/>
        </authorList>
    </citation>
    <scope>NUCLEOTIDE SEQUENCE [LARGE SCALE GENOMIC DNA]</scope>
    <source>
        <strain evidence="2 3">HHB13444</strain>
    </source>
</reference>
<evidence type="ECO:0000313" key="3">
    <source>
        <dbReference type="Proteomes" id="UP000308197"/>
    </source>
</evidence>
<accession>A0A5C3PUP9</accession>
<dbReference type="STRING" id="1314778.A0A5C3PUP9"/>
<sequence length="385" mass="43668">MEQSNQTGEIVATLTAATIADKRTRLLQVTDSQTTMNSLSKWRQDHEDKGYILQKNAALTQTTIARFRARSAHTILKWVKGHGGHPGNEAADKLAGLGAAKLDSDQINLTIPAPYRLTGAKLQAMTQKLAYQAISARKNAKLEPRPRTTANMERISSGIQAAYGMQIRDDTIWKSLRSKHVSRQASQYMWMSIHDGYMLGDHWLRTNMSDELRRREICAICGERESMSHIVFECNARGQEIIWNLLRQTWALTGAEWKEPCWGTVFGAACAVFKTSEGRRRKALESLWCILCTEALHLIWKIRCERVIQNDGEEHTESEITNRYYSTLNSRLTLDRRTAVIARGRKALRPQEVARIWLPVLDKADELPLKWVGDSGVLVGIKRGR</sequence>
<dbReference type="GO" id="GO:0004523">
    <property type="term" value="F:RNA-DNA hybrid ribonuclease activity"/>
    <property type="evidence" value="ECO:0007669"/>
    <property type="project" value="InterPro"/>
</dbReference>
<dbReference type="AlphaFoldDB" id="A0A5C3PUP9"/>
<dbReference type="InterPro" id="IPR012337">
    <property type="entry name" value="RNaseH-like_sf"/>
</dbReference>
<dbReference type="Gene3D" id="3.30.420.10">
    <property type="entry name" value="Ribonuclease H-like superfamily/Ribonuclease H"/>
    <property type="match status" value="1"/>
</dbReference>
<keyword evidence="3" id="KW-1185">Reference proteome</keyword>
<dbReference type="GO" id="GO:0003676">
    <property type="term" value="F:nucleic acid binding"/>
    <property type="evidence" value="ECO:0007669"/>
    <property type="project" value="InterPro"/>
</dbReference>
<dbReference type="EMBL" id="ML210985">
    <property type="protein sequence ID" value="TFK93262.1"/>
    <property type="molecule type" value="Genomic_DNA"/>
</dbReference>
<dbReference type="PROSITE" id="PS50879">
    <property type="entry name" value="RNASE_H_1"/>
    <property type="match status" value="1"/>
</dbReference>
<evidence type="ECO:0000259" key="1">
    <source>
        <dbReference type="PROSITE" id="PS50879"/>
    </source>
</evidence>
<evidence type="ECO:0000313" key="2">
    <source>
        <dbReference type="EMBL" id="TFK93262.1"/>
    </source>
</evidence>
<dbReference type="InterPro" id="IPR036397">
    <property type="entry name" value="RNaseH_sf"/>
</dbReference>
<name>A0A5C3PUP9_9APHY</name>
<dbReference type="InterPro" id="IPR002156">
    <property type="entry name" value="RNaseH_domain"/>
</dbReference>
<dbReference type="InParanoid" id="A0A5C3PUP9"/>
<gene>
    <name evidence="2" type="ORF">K466DRAFT_619106</name>
</gene>
<dbReference type="Pfam" id="PF00075">
    <property type="entry name" value="RNase_H"/>
    <property type="match status" value="1"/>
</dbReference>
<dbReference type="SUPFAM" id="SSF53098">
    <property type="entry name" value="Ribonuclease H-like"/>
    <property type="match status" value="1"/>
</dbReference>
<feature type="domain" description="RNase H type-1" evidence="1">
    <location>
        <begin position="1"/>
        <end position="100"/>
    </location>
</feature>
<protein>
    <recommendedName>
        <fullName evidence="1">RNase H type-1 domain-containing protein</fullName>
    </recommendedName>
</protein>
<organism evidence="2 3">
    <name type="scientific">Polyporus arcularius HHB13444</name>
    <dbReference type="NCBI Taxonomy" id="1314778"/>
    <lineage>
        <taxon>Eukaryota</taxon>
        <taxon>Fungi</taxon>
        <taxon>Dikarya</taxon>
        <taxon>Basidiomycota</taxon>
        <taxon>Agaricomycotina</taxon>
        <taxon>Agaricomycetes</taxon>
        <taxon>Polyporales</taxon>
        <taxon>Polyporaceae</taxon>
        <taxon>Polyporus</taxon>
    </lineage>
</organism>